<dbReference type="SUPFAM" id="SSF69593">
    <property type="entry name" value="Glycerol-3-phosphate (1)-acyltransferase"/>
    <property type="match status" value="1"/>
</dbReference>
<dbReference type="CDD" id="cd07990">
    <property type="entry name" value="LPLAT_LCLAT1-like"/>
    <property type="match status" value="1"/>
</dbReference>
<evidence type="ECO:0000256" key="2">
    <source>
        <dbReference type="ARBA" id="ARBA00022679"/>
    </source>
</evidence>
<sequence>MKGFMAKVRYVFAVMVITGSAPNYFLLWALWRGISLFMPHWKYQDGDDFLYSMYQRMVIFFFEHCTGQKVYFTGDAAAIFSKKENVLYLGNHQSTVDWIVCNMVAIRQGSIGHLRYVMKDTLQALPLYGHYFYQHGCIYVKRGDFKQKKMESALDYLKDPKIKSWTVIFPEGTCFAPNEYDLIKKSNKAADDNGLKPLVNHLIPRYRGSFLALAKLRSNLDAIYDVTCVYSGSVNDKKERIPAPELIDFLLGKNSEMYIHVRRIPIEDVPEDEAQFKSWMHSLFTVKDELVSRFYQDGYFQKDVELKTVENHYALPYTATVPSFLFFVLSFLPLVLFPELRLLWLQGILLSTVCGYLVLAIKSVC</sequence>
<dbReference type="STRING" id="35525.A0A0P5WKC2"/>
<dbReference type="InterPro" id="IPR002123">
    <property type="entry name" value="Plipid/glycerol_acylTrfase"/>
</dbReference>
<dbReference type="GO" id="GO:0005783">
    <property type="term" value="C:endoplasmic reticulum"/>
    <property type="evidence" value="ECO:0007669"/>
    <property type="project" value="TreeGrafter"/>
</dbReference>
<dbReference type="SMART" id="SM00563">
    <property type="entry name" value="PlsC"/>
    <property type="match status" value="1"/>
</dbReference>
<proteinExistence type="inferred from homology"/>
<dbReference type="OrthoDB" id="189226at2759"/>
<comment type="caution">
    <text evidence="4">The sequence shown here is derived from an EMBL/GenBank/DDBJ whole genome shotgun (WGS) entry which is preliminary data.</text>
</comment>
<dbReference type="GO" id="GO:0016746">
    <property type="term" value="F:acyltransferase activity"/>
    <property type="evidence" value="ECO:0007669"/>
    <property type="project" value="UniProtKB-KW"/>
</dbReference>
<reference evidence="4 5" key="1">
    <citation type="submission" date="2016-03" db="EMBL/GenBank/DDBJ databases">
        <title>EvidentialGene: Evidence-directed Construction of Genes on Genomes.</title>
        <authorList>
            <person name="Gilbert D.G."/>
            <person name="Choi J.-H."/>
            <person name="Mockaitis K."/>
            <person name="Colbourne J."/>
            <person name="Pfrender M."/>
        </authorList>
    </citation>
    <scope>NUCLEOTIDE SEQUENCE [LARGE SCALE GENOMIC DNA]</scope>
    <source>
        <strain evidence="4 5">Xinb3</strain>
        <tissue evidence="4">Complete organism</tissue>
    </source>
</reference>
<dbReference type="Proteomes" id="UP000076858">
    <property type="component" value="Unassembled WGS sequence"/>
</dbReference>
<dbReference type="InterPro" id="IPR032098">
    <property type="entry name" value="Acyltransf_C"/>
</dbReference>
<accession>A0A0P5WKC2</accession>
<keyword evidence="3 4" id="KW-0012">Acyltransferase</keyword>
<evidence type="ECO:0000313" key="4">
    <source>
        <dbReference type="EMBL" id="KZS11043.1"/>
    </source>
</evidence>
<dbReference type="EMBL" id="LRGB01001581">
    <property type="protein sequence ID" value="KZS11043.1"/>
    <property type="molecule type" value="Genomic_DNA"/>
</dbReference>
<dbReference type="PANTHER" id="PTHR10983">
    <property type="entry name" value="1-ACYLGLYCEROL-3-PHOSPHATE ACYLTRANSFERASE-RELATED"/>
    <property type="match status" value="1"/>
</dbReference>
<keyword evidence="5" id="KW-1185">Reference proteome</keyword>
<dbReference type="Pfam" id="PF01553">
    <property type="entry name" value="Acyltransferase"/>
    <property type="match status" value="1"/>
</dbReference>
<gene>
    <name evidence="4" type="ORF">APZ42_023755</name>
</gene>
<dbReference type="GO" id="GO:0005739">
    <property type="term" value="C:mitochondrion"/>
    <property type="evidence" value="ECO:0007669"/>
    <property type="project" value="TreeGrafter"/>
</dbReference>
<organism evidence="4 5">
    <name type="scientific">Daphnia magna</name>
    <dbReference type="NCBI Taxonomy" id="35525"/>
    <lineage>
        <taxon>Eukaryota</taxon>
        <taxon>Metazoa</taxon>
        <taxon>Ecdysozoa</taxon>
        <taxon>Arthropoda</taxon>
        <taxon>Crustacea</taxon>
        <taxon>Branchiopoda</taxon>
        <taxon>Diplostraca</taxon>
        <taxon>Cladocera</taxon>
        <taxon>Anomopoda</taxon>
        <taxon>Daphniidae</taxon>
        <taxon>Daphnia</taxon>
    </lineage>
</organism>
<evidence type="ECO:0000256" key="3">
    <source>
        <dbReference type="ARBA" id="ARBA00023315"/>
    </source>
</evidence>
<protein>
    <submittedName>
        <fullName evidence="4">1-acyl-sn-glycerol-3-phosphate acyltransferase epsilon</fullName>
    </submittedName>
</protein>
<dbReference type="Pfam" id="PF16076">
    <property type="entry name" value="Acyltransf_C"/>
    <property type="match status" value="1"/>
</dbReference>
<evidence type="ECO:0000256" key="1">
    <source>
        <dbReference type="ARBA" id="ARBA00008655"/>
    </source>
</evidence>
<dbReference type="GO" id="GO:0036149">
    <property type="term" value="P:phosphatidylinositol acyl-chain remodeling"/>
    <property type="evidence" value="ECO:0007669"/>
    <property type="project" value="TreeGrafter"/>
</dbReference>
<keyword evidence="2 4" id="KW-0808">Transferase</keyword>
<dbReference type="PANTHER" id="PTHR10983:SF73">
    <property type="entry name" value="1-ACYL-SN-GLYCEROL-3-PHOSPHATE ACYLTRANSFERASE EPSILON"/>
    <property type="match status" value="1"/>
</dbReference>
<dbReference type="AlphaFoldDB" id="A0A0P5WKC2"/>
<name>A0A0P5WKC2_9CRUS</name>
<comment type="similarity">
    <text evidence="1">Belongs to the 1-acyl-sn-glycerol-3-phosphate acyltransferase family.</text>
</comment>
<evidence type="ECO:0000313" key="5">
    <source>
        <dbReference type="Proteomes" id="UP000076858"/>
    </source>
</evidence>